<proteinExistence type="predicted"/>
<dbReference type="AlphaFoldDB" id="A0A844QLB4"/>
<comment type="caution">
    <text evidence="1">The sequence shown here is derived from an EMBL/GenBank/DDBJ whole genome shotgun (WGS) entry which is preliminary data.</text>
</comment>
<dbReference type="Proteomes" id="UP000463224">
    <property type="component" value="Unassembled WGS sequence"/>
</dbReference>
<sequence length="65" mass="7021">MTTTELMGLGLPAALAERLGYITHAGNPNSSITPKFIGQWVLDITNDIWYRAAGTATTDWKALNA</sequence>
<gene>
    <name evidence="1" type="ORF">GN330_22665</name>
</gene>
<evidence type="ECO:0000313" key="2">
    <source>
        <dbReference type="Proteomes" id="UP000463224"/>
    </source>
</evidence>
<evidence type="ECO:0000313" key="1">
    <source>
        <dbReference type="EMBL" id="MVB00058.1"/>
    </source>
</evidence>
<organism evidence="1 2">
    <name type="scientific">Nitratireductor arenosus</name>
    <dbReference type="NCBI Taxonomy" id="2682096"/>
    <lineage>
        <taxon>Bacteria</taxon>
        <taxon>Pseudomonadati</taxon>
        <taxon>Pseudomonadota</taxon>
        <taxon>Alphaproteobacteria</taxon>
        <taxon>Hyphomicrobiales</taxon>
        <taxon>Phyllobacteriaceae</taxon>
        <taxon>Nitratireductor</taxon>
    </lineage>
</organism>
<keyword evidence="2" id="KW-1185">Reference proteome</keyword>
<reference evidence="1 2" key="1">
    <citation type="submission" date="2019-12" db="EMBL/GenBank/DDBJ databases">
        <title>Nitratireductor arenosus sp. nov., Isolated from sea sand, Jeju island, South Korea.</title>
        <authorList>
            <person name="Kim W."/>
        </authorList>
    </citation>
    <scope>NUCLEOTIDE SEQUENCE [LARGE SCALE GENOMIC DNA]</scope>
    <source>
        <strain evidence="1 2">CAU 1489</strain>
    </source>
</reference>
<dbReference type="RefSeq" id="WP_156715892.1">
    <property type="nucleotide sequence ID" value="NZ_WPHG01000010.1"/>
</dbReference>
<protein>
    <submittedName>
        <fullName evidence="1">Uncharacterized protein</fullName>
    </submittedName>
</protein>
<accession>A0A844QLB4</accession>
<dbReference type="EMBL" id="WPHG01000010">
    <property type="protein sequence ID" value="MVB00058.1"/>
    <property type="molecule type" value="Genomic_DNA"/>
</dbReference>
<name>A0A844QLB4_9HYPH</name>